<dbReference type="EMBL" id="GEDV01011934">
    <property type="protein sequence ID" value="JAP76623.1"/>
    <property type="molecule type" value="Transcribed_RNA"/>
</dbReference>
<evidence type="ECO:0000256" key="1">
    <source>
        <dbReference type="SAM" id="SignalP"/>
    </source>
</evidence>
<organism evidence="2">
    <name type="scientific">Rhipicephalus appendiculatus</name>
    <name type="common">Brown ear tick</name>
    <dbReference type="NCBI Taxonomy" id="34631"/>
    <lineage>
        <taxon>Eukaryota</taxon>
        <taxon>Metazoa</taxon>
        <taxon>Ecdysozoa</taxon>
        <taxon>Arthropoda</taxon>
        <taxon>Chelicerata</taxon>
        <taxon>Arachnida</taxon>
        <taxon>Acari</taxon>
        <taxon>Parasitiformes</taxon>
        <taxon>Ixodida</taxon>
        <taxon>Ixodoidea</taxon>
        <taxon>Ixodidae</taxon>
        <taxon>Rhipicephalinae</taxon>
        <taxon>Rhipicephalus</taxon>
        <taxon>Rhipicephalus</taxon>
    </lineage>
</organism>
<evidence type="ECO:0000313" key="2">
    <source>
        <dbReference type="EMBL" id="JAP76623.1"/>
    </source>
</evidence>
<reference evidence="2" key="1">
    <citation type="journal article" date="2016" name="Ticks Tick Borne Dis.">
        <title>De novo assembly and annotation of the salivary gland transcriptome of Rhipicephalus appendiculatus male and female ticks during blood feeding.</title>
        <authorList>
            <person name="de Castro M.H."/>
            <person name="de Klerk D."/>
            <person name="Pienaar R."/>
            <person name="Latif A.A."/>
            <person name="Rees D.J."/>
            <person name="Mans B.J."/>
        </authorList>
    </citation>
    <scope>NUCLEOTIDE SEQUENCE</scope>
    <source>
        <tissue evidence="2">Salivary glands</tissue>
    </source>
</reference>
<keyword evidence="1" id="KW-0732">Signal</keyword>
<proteinExistence type="predicted"/>
<evidence type="ECO:0008006" key="3">
    <source>
        <dbReference type="Google" id="ProtNLM"/>
    </source>
</evidence>
<sequence length="88" mass="9708">MHALLHALSLFQCIAENKVAALLSGVDSIWLDHFRLCLQFYIVQCETEASHCTAKCLTVAPSARRCCDVSAGSFQMPLFSVMSIPITF</sequence>
<feature type="chain" id="PRO_5007284544" description="Secreted protein" evidence="1">
    <location>
        <begin position="22"/>
        <end position="88"/>
    </location>
</feature>
<protein>
    <recommendedName>
        <fullName evidence="3">Secreted protein</fullName>
    </recommendedName>
</protein>
<dbReference type="AlphaFoldDB" id="A0A131YB87"/>
<accession>A0A131YB87</accession>
<feature type="signal peptide" evidence="1">
    <location>
        <begin position="1"/>
        <end position="21"/>
    </location>
</feature>
<name>A0A131YB87_RHIAP</name>